<dbReference type="Proteomes" id="UP000018144">
    <property type="component" value="Unassembled WGS sequence"/>
</dbReference>
<name>U4LNY1_PYROM</name>
<protein>
    <submittedName>
        <fullName evidence="1">Uncharacterized protein</fullName>
    </submittedName>
</protein>
<sequence length="133" mass="13878">MQDKVVGQHSCISSKSNFGKSGTISTSFSAISNSFASARSTGFPASTKATAATWSTYGSSSDPTTFLPASRAVERLYRGSRCTNFSAGSNTTVVKKSVHKSILKSTMSKTIKTVSSTATTAARARTTSFRPAG</sequence>
<evidence type="ECO:0000313" key="2">
    <source>
        <dbReference type="Proteomes" id="UP000018144"/>
    </source>
</evidence>
<dbReference type="AlphaFoldDB" id="U4LNY1"/>
<reference evidence="1 2" key="1">
    <citation type="journal article" date="2013" name="PLoS Genet.">
        <title>The genome and development-dependent transcriptomes of Pyronema confluens: a window into fungal evolution.</title>
        <authorList>
            <person name="Traeger S."/>
            <person name="Altegoer F."/>
            <person name="Freitag M."/>
            <person name="Gabaldon T."/>
            <person name="Kempken F."/>
            <person name="Kumar A."/>
            <person name="Marcet-Houben M."/>
            <person name="Poggeler S."/>
            <person name="Stajich J.E."/>
            <person name="Nowrousian M."/>
        </authorList>
    </citation>
    <scope>NUCLEOTIDE SEQUENCE [LARGE SCALE GENOMIC DNA]</scope>
    <source>
        <strain evidence="2">CBS 100304</strain>
        <tissue evidence="1">Vegetative mycelium</tissue>
    </source>
</reference>
<keyword evidence="2" id="KW-1185">Reference proteome</keyword>
<evidence type="ECO:0000313" key="1">
    <source>
        <dbReference type="EMBL" id="CCX16294.1"/>
    </source>
</evidence>
<dbReference type="EMBL" id="HF936373">
    <property type="protein sequence ID" value="CCX16294.1"/>
    <property type="molecule type" value="Genomic_DNA"/>
</dbReference>
<proteinExistence type="predicted"/>
<accession>U4LNY1</accession>
<gene>
    <name evidence="1" type="ORF">PCON_02890</name>
</gene>
<organism evidence="1 2">
    <name type="scientific">Pyronema omphalodes (strain CBS 100304)</name>
    <name type="common">Pyronema confluens</name>
    <dbReference type="NCBI Taxonomy" id="1076935"/>
    <lineage>
        <taxon>Eukaryota</taxon>
        <taxon>Fungi</taxon>
        <taxon>Dikarya</taxon>
        <taxon>Ascomycota</taxon>
        <taxon>Pezizomycotina</taxon>
        <taxon>Pezizomycetes</taxon>
        <taxon>Pezizales</taxon>
        <taxon>Pyronemataceae</taxon>
        <taxon>Pyronema</taxon>
    </lineage>
</organism>